<sequence length="72" mass="7876">MVQFLLNLFEAFAGFAMLSLGLSFTAEIDTCVMEVELIPAQYYAADFAIEPDARACVTSGEAESEATEVFRI</sequence>
<accession>A0ABU7LQR1</accession>
<organism evidence="1 2">
    <name type="scientific">Hyphobacterium lacteum</name>
    <dbReference type="NCBI Taxonomy" id="3116575"/>
    <lineage>
        <taxon>Bacteria</taxon>
        <taxon>Pseudomonadati</taxon>
        <taxon>Pseudomonadota</taxon>
        <taxon>Alphaproteobacteria</taxon>
        <taxon>Maricaulales</taxon>
        <taxon>Maricaulaceae</taxon>
        <taxon>Hyphobacterium</taxon>
    </lineage>
</organism>
<dbReference type="Proteomes" id="UP001354971">
    <property type="component" value="Unassembled WGS sequence"/>
</dbReference>
<proteinExistence type="predicted"/>
<evidence type="ECO:0000313" key="2">
    <source>
        <dbReference type="Proteomes" id="UP001354971"/>
    </source>
</evidence>
<name>A0ABU7LQR1_9PROT</name>
<dbReference type="EMBL" id="JAZDRP010000004">
    <property type="protein sequence ID" value="MEE2526251.1"/>
    <property type="molecule type" value="Genomic_DNA"/>
</dbReference>
<comment type="caution">
    <text evidence="1">The sequence shown here is derived from an EMBL/GenBank/DDBJ whole genome shotgun (WGS) entry which is preliminary data.</text>
</comment>
<protein>
    <recommendedName>
        <fullName evidence="3">Secreted protein</fullName>
    </recommendedName>
</protein>
<reference evidence="1 2" key="1">
    <citation type="submission" date="2024-01" db="EMBL/GenBank/DDBJ databases">
        <title>Hyphobacterium bacterium isolated from marine sediment.</title>
        <authorList>
            <person name="Zhao S."/>
        </authorList>
    </citation>
    <scope>NUCLEOTIDE SEQUENCE [LARGE SCALE GENOMIC DNA]</scope>
    <source>
        <strain evidence="2">HN65</strain>
    </source>
</reference>
<keyword evidence="2" id="KW-1185">Reference proteome</keyword>
<evidence type="ECO:0000313" key="1">
    <source>
        <dbReference type="EMBL" id="MEE2526251.1"/>
    </source>
</evidence>
<evidence type="ECO:0008006" key="3">
    <source>
        <dbReference type="Google" id="ProtNLM"/>
    </source>
</evidence>
<gene>
    <name evidence="1" type="ORF">V0U79_07720</name>
</gene>
<dbReference type="RefSeq" id="WP_330198914.1">
    <property type="nucleotide sequence ID" value="NZ_JAZDRP010000004.1"/>
</dbReference>